<reference evidence="3" key="1">
    <citation type="submission" date="2023-04" db="EMBL/GenBank/DDBJ databases">
        <title>Black Yeasts Isolated from many extreme environments.</title>
        <authorList>
            <person name="Coleine C."/>
            <person name="Stajich J.E."/>
            <person name="Selbmann L."/>
        </authorList>
    </citation>
    <scope>NUCLEOTIDE SEQUENCE</scope>
    <source>
        <strain evidence="3">CCFEE 5312</strain>
    </source>
</reference>
<dbReference type="SUPFAM" id="SSF51726">
    <property type="entry name" value="UROD/MetE-like"/>
    <property type="match status" value="1"/>
</dbReference>
<dbReference type="InterPro" id="IPR038071">
    <property type="entry name" value="UROD/MetE-like_sf"/>
</dbReference>
<evidence type="ECO:0000313" key="4">
    <source>
        <dbReference type="Proteomes" id="UP001271007"/>
    </source>
</evidence>
<feature type="domain" description="Cobalamin-independent methionine synthase MetE C-terminal/archaeal" evidence="2">
    <location>
        <begin position="12"/>
        <end position="84"/>
    </location>
</feature>
<comment type="caution">
    <text evidence="3">The sequence shown here is derived from an EMBL/GenBank/DDBJ whole genome shotgun (WGS) entry which is preliminary data.</text>
</comment>
<dbReference type="PANTHER" id="PTHR43844:SF2">
    <property type="entry name" value="SYNTHASE, VITAMIN-B12 INDEPENDENT, PUTATIVE (AFU_ORTHOLOGUE AFUA_3G12060)-RELATED"/>
    <property type="match status" value="1"/>
</dbReference>
<dbReference type="InterPro" id="IPR002629">
    <property type="entry name" value="Met_Synth_C/arc"/>
</dbReference>
<proteinExistence type="predicted"/>
<feature type="domain" description="Cobalamin-independent methionine synthase MetE C-terminal/archaeal" evidence="2">
    <location>
        <begin position="162"/>
        <end position="389"/>
    </location>
</feature>
<keyword evidence="4" id="KW-1185">Reference proteome</keyword>
<dbReference type="GO" id="GO:0008270">
    <property type="term" value="F:zinc ion binding"/>
    <property type="evidence" value="ECO:0007669"/>
    <property type="project" value="InterPro"/>
</dbReference>
<dbReference type="PANTHER" id="PTHR43844">
    <property type="entry name" value="METHIONINE SYNTHASE"/>
    <property type="match status" value="1"/>
</dbReference>
<accession>A0AAJ0GE80</accession>
<keyword evidence="1" id="KW-0175">Coiled coil</keyword>
<gene>
    <name evidence="3" type="ORF">LTR09_003056</name>
</gene>
<dbReference type="EMBL" id="JAWDJX010000007">
    <property type="protein sequence ID" value="KAK3055822.1"/>
    <property type="molecule type" value="Genomic_DNA"/>
</dbReference>
<dbReference type="GO" id="GO:0003871">
    <property type="term" value="F:5-methyltetrahydropteroyltriglutamate-homocysteine S-methyltransferase activity"/>
    <property type="evidence" value="ECO:0007669"/>
    <property type="project" value="InterPro"/>
</dbReference>
<evidence type="ECO:0000256" key="1">
    <source>
        <dbReference type="SAM" id="Coils"/>
    </source>
</evidence>
<dbReference type="Gene3D" id="3.20.20.210">
    <property type="match status" value="1"/>
</dbReference>
<evidence type="ECO:0000259" key="2">
    <source>
        <dbReference type="Pfam" id="PF01717"/>
    </source>
</evidence>
<dbReference type="GO" id="GO:0009086">
    <property type="term" value="P:methionine biosynthetic process"/>
    <property type="evidence" value="ECO:0007669"/>
    <property type="project" value="InterPro"/>
</dbReference>
<feature type="coiled-coil region" evidence="1">
    <location>
        <begin position="22"/>
        <end position="56"/>
    </location>
</feature>
<protein>
    <recommendedName>
        <fullName evidence="2">Cobalamin-independent methionine synthase MetE C-terminal/archaeal domain-containing protein</fullName>
    </recommendedName>
</protein>
<sequence length="397" mass="45056">MPVTKLPFHADHIGSLIRPSSVAEAQEKADAGQISHEDLKKEQQNAIQDIVKKQQDNGVHAICSGEFDRKYYFSGFFEKLEGFKEVSPVPWDLTRLSAAPIAALKKAGKQYPMAAICDGKIRNPGSTYLDNWKMLRECVPKEQWGECKFTMPPPCYFHLRLGPGKCYDKSVYKNDEEFFEDLAKAYQQEIKALYDEGLRNLQIDDPTLAYFCSDDMLDGLKKDGEDTDKMFELYLKAHNDCIAGRPDDMHVGLHVCRGNFSKSMHFSEGSYEAIAERFFQTLNYDTFYMEYDNPRSGGFEPLRYLPKHKNVVLGVVTTKHPELEDAELMKKKVREAAAIIAKGQGRSEQEAMENIGISPQCGFASVAVGAEGMTEEKMFRKLKLVQDVAKELWPDRP</sequence>
<organism evidence="3 4">
    <name type="scientific">Extremus antarcticus</name>
    <dbReference type="NCBI Taxonomy" id="702011"/>
    <lineage>
        <taxon>Eukaryota</taxon>
        <taxon>Fungi</taxon>
        <taxon>Dikarya</taxon>
        <taxon>Ascomycota</taxon>
        <taxon>Pezizomycotina</taxon>
        <taxon>Dothideomycetes</taxon>
        <taxon>Dothideomycetidae</taxon>
        <taxon>Mycosphaerellales</taxon>
        <taxon>Extremaceae</taxon>
        <taxon>Extremus</taxon>
    </lineage>
</organism>
<dbReference type="CDD" id="cd03311">
    <property type="entry name" value="CIMS_C_terminal_like"/>
    <property type="match status" value="1"/>
</dbReference>
<dbReference type="AlphaFoldDB" id="A0AAJ0GE80"/>
<name>A0AAJ0GE80_9PEZI</name>
<dbReference type="Proteomes" id="UP001271007">
    <property type="component" value="Unassembled WGS sequence"/>
</dbReference>
<dbReference type="Pfam" id="PF01717">
    <property type="entry name" value="Meth_synt_2"/>
    <property type="match status" value="2"/>
</dbReference>
<evidence type="ECO:0000313" key="3">
    <source>
        <dbReference type="EMBL" id="KAK3055822.1"/>
    </source>
</evidence>